<evidence type="ECO:0000313" key="1">
    <source>
        <dbReference type="EMBL" id="PNI00722.1"/>
    </source>
</evidence>
<gene>
    <name evidence="1" type="ORF">C1O25_11230</name>
</gene>
<sequence length="120" mass="13363">MSNSTSQAAAFYKDVAKLRKVWGIRDSSGIPAPMTSTGKRTMPFWSTKSRADQIVKNVHSYTGFEVFSIDLDKFMYSWISGISNDGFLIGVNWSGPNATGYDVEPSDVFKNIEHQLSKIT</sequence>
<dbReference type="InterPro" id="IPR021284">
    <property type="entry name" value="DUF2750"/>
</dbReference>
<comment type="caution">
    <text evidence="1">The sequence shown here is derived from an EMBL/GenBank/DDBJ whole genome shotgun (WGS) entry which is preliminary data.</text>
</comment>
<dbReference type="Proteomes" id="UP000236547">
    <property type="component" value="Unassembled WGS sequence"/>
</dbReference>
<dbReference type="Pfam" id="PF11042">
    <property type="entry name" value="DUF2750"/>
    <property type="match status" value="1"/>
</dbReference>
<evidence type="ECO:0000313" key="2">
    <source>
        <dbReference type="Proteomes" id="UP000236547"/>
    </source>
</evidence>
<dbReference type="RefSeq" id="WP_102968575.1">
    <property type="nucleotide sequence ID" value="NZ_POSM01000013.1"/>
</dbReference>
<reference evidence="1 2" key="1">
    <citation type="submission" date="2018-01" db="EMBL/GenBank/DDBJ databases">
        <title>Draft genome sequences of six Vibrio diazotrophicus strains isolated from deep-sea sediments of the Baltic Sea.</title>
        <authorList>
            <person name="Castillo D."/>
            <person name="Vandieken V."/>
            <person name="Chiang O."/>
            <person name="Middelboe M."/>
        </authorList>
    </citation>
    <scope>NUCLEOTIDE SEQUENCE [LARGE SCALE GENOMIC DNA]</scope>
    <source>
        <strain evidence="1 2">65.10M</strain>
    </source>
</reference>
<organism evidence="1 2">
    <name type="scientific">Vibrio diazotrophicus</name>
    <dbReference type="NCBI Taxonomy" id="685"/>
    <lineage>
        <taxon>Bacteria</taxon>
        <taxon>Pseudomonadati</taxon>
        <taxon>Pseudomonadota</taxon>
        <taxon>Gammaproteobacteria</taxon>
        <taxon>Vibrionales</taxon>
        <taxon>Vibrionaceae</taxon>
        <taxon>Vibrio</taxon>
    </lineage>
</organism>
<protein>
    <submittedName>
        <fullName evidence="1">DUF2750 domain-containing protein</fullName>
    </submittedName>
</protein>
<accession>A0ABX4WA32</accession>
<keyword evidence="2" id="KW-1185">Reference proteome</keyword>
<dbReference type="EMBL" id="POSM01000013">
    <property type="protein sequence ID" value="PNI00722.1"/>
    <property type="molecule type" value="Genomic_DNA"/>
</dbReference>
<proteinExistence type="predicted"/>
<name>A0ABX4WA32_VIBDI</name>